<sequence length="159" mass="17958">MPKVENATSNNEVQYGRNSVQKFLGFRLFLGFASGSSLGLGSCSVRESWLLFVNIPTDTITRRLPDLGPCTAATLIIRFALIRIVSPMVPGDEPNNFEIFLVVSSFLFFHKRLYYLTLCLLECLKYHPFEIRTCCAAVHRSPRTFYSKGLASGLLQLLW</sequence>
<dbReference type="AlphaFoldDB" id="A0A2H3ASU0"/>
<organism evidence="1 2">
    <name type="scientific">Armillaria solidipes</name>
    <dbReference type="NCBI Taxonomy" id="1076256"/>
    <lineage>
        <taxon>Eukaryota</taxon>
        <taxon>Fungi</taxon>
        <taxon>Dikarya</taxon>
        <taxon>Basidiomycota</taxon>
        <taxon>Agaricomycotina</taxon>
        <taxon>Agaricomycetes</taxon>
        <taxon>Agaricomycetidae</taxon>
        <taxon>Agaricales</taxon>
        <taxon>Marasmiineae</taxon>
        <taxon>Physalacriaceae</taxon>
        <taxon>Armillaria</taxon>
    </lineage>
</organism>
<evidence type="ECO:0000313" key="2">
    <source>
        <dbReference type="Proteomes" id="UP000218334"/>
    </source>
</evidence>
<keyword evidence="2" id="KW-1185">Reference proteome</keyword>
<accession>A0A2H3ASU0</accession>
<gene>
    <name evidence="1" type="ORF">ARMSODRAFT_621899</name>
</gene>
<dbReference type="Proteomes" id="UP000218334">
    <property type="component" value="Unassembled WGS sequence"/>
</dbReference>
<dbReference type="EMBL" id="KZ293472">
    <property type="protein sequence ID" value="PBK61829.1"/>
    <property type="molecule type" value="Genomic_DNA"/>
</dbReference>
<proteinExistence type="predicted"/>
<name>A0A2H3ASU0_9AGAR</name>
<protein>
    <submittedName>
        <fullName evidence="1">Uncharacterized protein</fullName>
    </submittedName>
</protein>
<reference evidence="2" key="1">
    <citation type="journal article" date="2017" name="Nat. Ecol. Evol.">
        <title>Genome expansion and lineage-specific genetic innovations in the forest pathogenic fungi Armillaria.</title>
        <authorList>
            <person name="Sipos G."/>
            <person name="Prasanna A.N."/>
            <person name="Walter M.C."/>
            <person name="O'Connor E."/>
            <person name="Balint B."/>
            <person name="Krizsan K."/>
            <person name="Kiss B."/>
            <person name="Hess J."/>
            <person name="Varga T."/>
            <person name="Slot J."/>
            <person name="Riley R."/>
            <person name="Boka B."/>
            <person name="Rigling D."/>
            <person name="Barry K."/>
            <person name="Lee J."/>
            <person name="Mihaltcheva S."/>
            <person name="LaButti K."/>
            <person name="Lipzen A."/>
            <person name="Waldron R."/>
            <person name="Moloney N.M."/>
            <person name="Sperisen C."/>
            <person name="Kredics L."/>
            <person name="Vagvoelgyi C."/>
            <person name="Patrignani A."/>
            <person name="Fitzpatrick D."/>
            <person name="Nagy I."/>
            <person name="Doyle S."/>
            <person name="Anderson J.B."/>
            <person name="Grigoriev I.V."/>
            <person name="Gueldener U."/>
            <person name="Muensterkoetter M."/>
            <person name="Nagy L.G."/>
        </authorList>
    </citation>
    <scope>NUCLEOTIDE SEQUENCE [LARGE SCALE GENOMIC DNA]</scope>
    <source>
        <strain evidence="2">28-4</strain>
    </source>
</reference>
<evidence type="ECO:0000313" key="1">
    <source>
        <dbReference type="EMBL" id="PBK61829.1"/>
    </source>
</evidence>